<feature type="compositionally biased region" description="Polar residues" evidence="1">
    <location>
        <begin position="146"/>
        <end position="159"/>
    </location>
</feature>
<evidence type="ECO:0000313" key="3">
    <source>
        <dbReference type="Proteomes" id="UP000006038"/>
    </source>
</evidence>
<sequence>MDVPDSTKKERPTPSENSVCDSLGAHAARMFMPGPVMSGFRMPGLALLGPRDEKKVTVGDGDEPITVPLNAMLAVGLAVELTYAAILLPASKLTCDAGSTCASAKVVYPSAAVFITIMPTPPYAATVWPASTRPFRPLLSQSTTLPVTSAPRSTLQSRLVSEPSAPGYTSGSGFAAELFPGWNRDSPSNSSPLPSFTVVRIARSIVPAATVSIHGAPLPTVPGSGPALPAAQLTTMPRSMALKPAMAMGS</sequence>
<keyword evidence="3" id="KW-1185">Reference proteome</keyword>
<organism evidence="2">
    <name type="scientific">Oryza brachyantha</name>
    <name type="common">malo sina</name>
    <dbReference type="NCBI Taxonomy" id="4533"/>
    <lineage>
        <taxon>Eukaryota</taxon>
        <taxon>Viridiplantae</taxon>
        <taxon>Streptophyta</taxon>
        <taxon>Embryophyta</taxon>
        <taxon>Tracheophyta</taxon>
        <taxon>Spermatophyta</taxon>
        <taxon>Magnoliopsida</taxon>
        <taxon>Liliopsida</taxon>
        <taxon>Poales</taxon>
        <taxon>Poaceae</taxon>
        <taxon>BOP clade</taxon>
        <taxon>Oryzoideae</taxon>
        <taxon>Oryzeae</taxon>
        <taxon>Oryzinae</taxon>
        <taxon>Oryza</taxon>
    </lineage>
</organism>
<reference evidence="2" key="2">
    <citation type="submission" date="2013-04" db="UniProtKB">
        <authorList>
            <consortium name="EnsemblPlants"/>
        </authorList>
    </citation>
    <scope>IDENTIFICATION</scope>
</reference>
<reference evidence="2" key="1">
    <citation type="journal article" date="2013" name="Nat. Commun.">
        <title>Whole-genome sequencing of Oryza brachyantha reveals mechanisms underlying Oryza genome evolution.</title>
        <authorList>
            <person name="Chen J."/>
            <person name="Huang Q."/>
            <person name="Gao D."/>
            <person name="Wang J."/>
            <person name="Lang Y."/>
            <person name="Liu T."/>
            <person name="Li B."/>
            <person name="Bai Z."/>
            <person name="Luis Goicoechea J."/>
            <person name="Liang C."/>
            <person name="Chen C."/>
            <person name="Zhang W."/>
            <person name="Sun S."/>
            <person name="Liao Y."/>
            <person name="Zhang X."/>
            <person name="Yang L."/>
            <person name="Song C."/>
            <person name="Wang M."/>
            <person name="Shi J."/>
            <person name="Liu G."/>
            <person name="Liu J."/>
            <person name="Zhou H."/>
            <person name="Zhou W."/>
            <person name="Yu Q."/>
            <person name="An N."/>
            <person name="Chen Y."/>
            <person name="Cai Q."/>
            <person name="Wang B."/>
            <person name="Liu B."/>
            <person name="Min J."/>
            <person name="Huang Y."/>
            <person name="Wu H."/>
            <person name="Li Z."/>
            <person name="Zhang Y."/>
            <person name="Yin Y."/>
            <person name="Song W."/>
            <person name="Jiang J."/>
            <person name="Jackson S.A."/>
            <person name="Wing R.A."/>
            <person name="Wang J."/>
            <person name="Chen M."/>
        </authorList>
    </citation>
    <scope>NUCLEOTIDE SEQUENCE [LARGE SCALE GENOMIC DNA]</scope>
    <source>
        <strain evidence="2">cv. IRGC 101232</strain>
    </source>
</reference>
<accession>J3N497</accession>
<protein>
    <submittedName>
        <fullName evidence="2">Uncharacterized protein</fullName>
    </submittedName>
</protein>
<feature type="region of interest" description="Disordered" evidence="1">
    <location>
        <begin position="146"/>
        <end position="168"/>
    </location>
</feature>
<dbReference type="Gramene" id="OB10G23450.1">
    <property type="protein sequence ID" value="OB10G23450.1"/>
    <property type="gene ID" value="OB10G23450"/>
</dbReference>
<dbReference type="EnsemblPlants" id="OB10G23450.1">
    <property type="protein sequence ID" value="OB10G23450.1"/>
    <property type="gene ID" value="OB10G23450"/>
</dbReference>
<dbReference type="HOGENOM" id="CLU_1112757_0_0_1"/>
<evidence type="ECO:0000256" key="1">
    <source>
        <dbReference type="SAM" id="MobiDB-lite"/>
    </source>
</evidence>
<proteinExistence type="predicted"/>
<dbReference type="AlphaFoldDB" id="J3N497"/>
<dbReference type="Proteomes" id="UP000006038">
    <property type="component" value="Chromosome 10"/>
</dbReference>
<evidence type="ECO:0000313" key="2">
    <source>
        <dbReference type="EnsemblPlants" id="OB10G23450.1"/>
    </source>
</evidence>
<name>J3N497_ORYBR</name>